<accession>A0ABX3P1Z2</accession>
<keyword evidence="1" id="KW-0472">Membrane</keyword>
<gene>
    <name evidence="2" type="ORF">A4D02_22820</name>
</gene>
<proteinExistence type="predicted"/>
<keyword evidence="3" id="KW-1185">Reference proteome</keyword>
<dbReference type="EMBL" id="LWBO01000003">
    <property type="protein sequence ID" value="OQP53228.1"/>
    <property type="molecule type" value="Genomic_DNA"/>
</dbReference>
<evidence type="ECO:0000313" key="3">
    <source>
        <dbReference type="Proteomes" id="UP000192277"/>
    </source>
</evidence>
<protein>
    <recommendedName>
        <fullName evidence="4">Zinc-ribbon 15 domain-containing protein</fullName>
    </recommendedName>
</protein>
<organism evidence="2 3">
    <name type="scientific">Niastella koreensis</name>
    <dbReference type="NCBI Taxonomy" id="354356"/>
    <lineage>
        <taxon>Bacteria</taxon>
        <taxon>Pseudomonadati</taxon>
        <taxon>Bacteroidota</taxon>
        <taxon>Chitinophagia</taxon>
        <taxon>Chitinophagales</taxon>
        <taxon>Chitinophagaceae</taxon>
        <taxon>Niastella</taxon>
    </lineage>
</organism>
<keyword evidence="1" id="KW-0812">Transmembrane</keyword>
<dbReference type="Proteomes" id="UP000192277">
    <property type="component" value="Unassembled WGS sequence"/>
</dbReference>
<comment type="caution">
    <text evidence="2">The sequence shown here is derived from an EMBL/GenBank/DDBJ whole genome shotgun (WGS) entry which is preliminary data.</text>
</comment>
<reference evidence="2 3" key="1">
    <citation type="submission" date="2016-04" db="EMBL/GenBank/DDBJ databases">
        <authorList>
            <person name="Chen L."/>
            <person name="Zhuang W."/>
            <person name="Wang G."/>
        </authorList>
    </citation>
    <scope>NUCLEOTIDE SEQUENCE [LARGE SCALE GENOMIC DNA]</scope>
    <source>
        <strain evidence="3">GR20</strain>
    </source>
</reference>
<name>A0ABX3P1Z2_9BACT</name>
<sequence>MFILYGRVPVCINRDVDNEHSCSNCNSNGVNVAVYRSYYHVFFLPVFPAGVKSAEITCPNCRESKWFKGQAALYEKATRTPLYFYSGVLILAGIMLLFFIHIIFGI</sequence>
<evidence type="ECO:0000313" key="2">
    <source>
        <dbReference type="EMBL" id="OQP53228.1"/>
    </source>
</evidence>
<keyword evidence="1" id="KW-1133">Transmembrane helix</keyword>
<evidence type="ECO:0008006" key="4">
    <source>
        <dbReference type="Google" id="ProtNLM"/>
    </source>
</evidence>
<evidence type="ECO:0000256" key="1">
    <source>
        <dbReference type="SAM" id="Phobius"/>
    </source>
</evidence>
<feature type="transmembrane region" description="Helical" evidence="1">
    <location>
        <begin position="82"/>
        <end position="104"/>
    </location>
</feature>